<dbReference type="SMART" id="SM00324">
    <property type="entry name" value="RhoGAP"/>
    <property type="match status" value="1"/>
</dbReference>
<keyword evidence="1" id="KW-0343">GTPase activation</keyword>
<dbReference type="Pfam" id="PF00620">
    <property type="entry name" value="RhoGAP"/>
    <property type="match status" value="1"/>
</dbReference>
<reference evidence="3 4" key="1">
    <citation type="journal article" date="2015" name="Genome Biol. Evol.">
        <title>Phylogenomic analyses indicate that early fungi evolved digesting cell walls of algal ancestors of land plants.</title>
        <authorList>
            <person name="Chang Y."/>
            <person name="Wang S."/>
            <person name="Sekimoto S."/>
            <person name="Aerts A.L."/>
            <person name="Choi C."/>
            <person name="Clum A."/>
            <person name="LaButti K.M."/>
            <person name="Lindquist E.A."/>
            <person name="Yee Ngan C."/>
            <person name="Ohm R.A."/>
            <person name="Salamov A.A."/>
            <person name="Grigoriev I.V."/>
            <person name="Spatafora J.W."/>
            <person name="Berbee M.L."/>
        </authorList>
    </citation>
    <scope>NUCLEOTIDE SEQUENCE [LARGE SCALE GENOMIC DNA]</scope>
    <source>
        <strain evidence="3 4">NRRL 28638</strain>
    </source>
</reference>
<dbReference type="OMA" id="WIFMESD"/>
<dbReference type="Gene3D" id="1.10.555.10">
    <property type="entry name" value="Rho GTPase activation protein"/>
    <property type="match status" value="1"/>
</dbReference>
<protein>
    <submittedName>
        <fullName evidence="3">Rho GTPase activation protein</fullName>
    </submittedName>
</protein>
<dbReference type="Proteomes" id="UP000070444">
    <property type="component" value="Unassembled WGS sequence"/>
</dbReference>
<feature type="non-terminal residue" evidence="3">
    <location>
        <position position="162"/>
    </location>
</feature>
<dbReference type="STRING" id="796925.A0A137P739"/>
<dbReference type="PANTHER" id="PTHR15228">
    <property type="entry name" value="SPERMATHECAL PHYSIOLOGY VARIANT"/>
    <property type="match status" value="1"/>
</dbReference>
<dbReference type="InterPro" id="IPR000198">
    <property type="entry name" value="RhoGAP_dom"/>
</dbReference>
<organism evidence="3 4">
    <name type="scientific">Conidiobolus coronatus (strain ATCC 28846 / CBS 209.66 / NRRL 28638)</name>
    <name type="common">Delacroixia coronata</name>
    <dbReference type="NCBI Taxonomy" id="796925"/>
    <lineage>
        <taxon>Eukaryota</taxon>
        <taxon>Fungi</taxon>
        <taxon>Fungi incertae sedis</taxon>
        <taxon>Zoopagomycota</taxon>
        <taxon>Entomophthoromycotina</taxon>
        <taxon>Entomophthoromycetes</taxon>
        <taxon>Entomophthorales</taxon>
        <taxon>Ancylistaceae</taxon>
        <taxon>Conidiobolus</taxon>
    </lineage>
</organism>
<dbReference type="EMBL" id="KQ964491">
    <property type="protein sequence ID" value="KXN70837.1"/>
    <property type="molecule type" value="Genomic_DNA"/>
</dbReference>
<dbReference type="OrthoDB" id="3196451at2759"/>
<dbReference type="InterPro" id="IPR051025">
    <property type="entry name" value="RhoGAP"/>
</dbReference>
<gene>
    <name evidence="3" type="ORF">CONCODRAFT_24714</name>
</gene>
<proteinExistence type="predicted"/>
<dbReference type="AlphaFoldDB" id="A0A137P739"/>
<keyword evidence="4" id="KW-1185">Reference proteome</keyword>
<evidence type="ECO:0000313" key="3">
    <source>
        <dbReference type="EMBL" id="KXN70837.1"/>
    </source>
</evidence>
<dbReference type="InterPro" id="IPR008936">
    <property type="entry name" value="Rho_GTPase_activation_prot"/>
</dbReference>
<evidence type="ECO:0000259" key="2">
    <source>
        <dbReference type="PROSITE" id="PS50238"/>
    </source>
</evidence>
<dbReference type="GO" id="GO:0005938">
    <property type="term" value="C:cell cortex"/>
    <property type="evidence" value="ECO:0007669"/>
    <property type="project" value="TreeGrafter"/>
</dbReference>
<name>A0A137P739_CONC2</name>
<evidence type="ECO:0000313" key="4">
    <source>
        <dbReference type="Proteomes" id="UP000070444"/>
    </source>
</evidence>
<feature type="domain" description="Rho-GAP" evidence="2">
    <location>
        <begin position="1"/>
        <end position="162"/>
    </location>
</feature>
<dbReference type="SUPFAM" id="SSF48350">
    <property type="entry name" value="GTPase activation domain, GAP"/>
    <property type="match status" value="1"/>
</dbReference>
<dbReference type="GO" id="GO:0007165">
    <property type="term" value="P:signal transduction"/>
    <property type="evidence" value="ECO:0007669"/>
    <property type="project" value="InterPro"/>
</dbReference>
<dbReference type="GO" id="GO:0060237">
    <property type="term" value="P:regulation of fungal-type cell wall organization"/>
    <property type="evidence" value="ECO:0007669"/>
    <property type="project" value="TreeGrafter"/>
</dbReference>
<dbReference type="GO" id="GO:0005096">
    <property type="term" value="F:GTPase activator activity"/>
    <property type="evidence" value="ECO:0007669"/>
    <property type="project" value="UniProtKB-KW"/>
</dbReference>
<evidence type="ECO:0000256" key="1">
    <source>
        <dbReference type="ARBA" id="ARBA00022468"/>
    </source>
</evidence>
<sequence length="162" mass="18744">CEHVLRVGSNEVGIFRINGNNRRVEQLQSEFNKDPRLNTINSKVYSVHDVAGVLTRFLKNLPNPLIPSHLYDPLRFAWIFMESDSDILEAFINCLSRLPYSNRHLLVYILNFLNQLSLSETKTQMGISNLSSIFQPSILTHSQHQLEPKEYLISQKVVEFMI</sequence>
<dbReference type="PROSITE" id="PS50238">
    <property type="entry name" value="RHOGAP"/>
    <property type="match status" value="1"/>
</dbReference>
<feature type="non-terminal residue" evidence="3">
    <location>
        <position position="1"/>
    </location>
</feature>
<accession>A0A137P739</accession>
<dbReference type="PANTHER" id="PTHR15228:SF25">
    <property type="entry name" value="F-BAR DOMAIN-CONTAINING PROTEIN"/>
    <property type="match status" value="1"/>
</dbReference>